<evidence type="ECO:0000313" key="2">
    <source>
        <dbReference type="Proteomes" id="UP000095767"/>
    </source>
</evidence>
<keyword evidence="2" id="KW-1185">Reference proteome</keyword>
<accession>A0A1E5VRJ3</accession>
<organism evidence="1 2">
    <name type="scientific">Dichanthelium oligosanthes</name>
    <dbReference type="NCBI Taxonomy" id="888268"/>
    <lineage>
        <taxon>Eukaryota</taxon>
        <taxon>Viridiplantae</taxon>
        <taxon>Streptophyta</taxon>
        <taxon>Embryophyta</taxon>
        <taxon>Tracheophyta</taxon>
        <taxon>Spermatophyta</taxon>
        <taxon>Magnoliopsida</taxon>
        <taxon>Liliopsida</taxon>
        <taxon>Poales</taxon>
        <taxon>Poaceae</taxon>
        <taxon>PACMAD clade</taxon>
        <taxon>Panicoideae</taxon>
        <taxon>Panicodae</taxon>
        <taxon>Paniceae</taxon>
        <taxon>Dichantheliinae</taxon>
        <taxon>Dichanthelium</taxon>
    </lineage>
</organism>
<gene>
    <name evidence="1" type="ORF">BAE44_0011265</name>
</gene>
<comment type="caution">
    <text evidence="1">The sequence shown here is derived from an EMBL/GenBank/DDBJ whole genome shotgun (WGS) entry which is preliminary data.</text>
</comment>
<name>A0A1E5VRJ3_9POAL</name>
<proteinExistence type="predicted"/>
<evidence type="ECO:0000313" key="1">
    <source>
        <dbReference type="EMBL" id="OEL27716.1"/>
    </source>
</evidence>
<dbReference type="OrthoDB" id="693880at2759"/>
<reference evidence="1 2" key="1">
    <citation type="submission" date="2016-09" db="EMBL/GenBank/DDBJ databases">
        <title>The draft genome of Dichanthelium oligosanthes: A C3 panicoid grass species.</title>
        <authorList>
            <person name="Studer A.J."/>
            <person name="Schnable J.C."/>
            <person name="Brutnell T.P."/>
        </authorList>
    </citation>
    <scope>NUCLEOTIDE SEQUENCE [LARGE SCALE GENOMIC DNA]</scope>
    <source>
        <strain evidence="2">cv. Kellogg 1175</strain>
        <tissue evidence="1">Leaf</tissue>
    </source>
</reference>
<sequence>MEKSNCFGIQLVKFFIERAMVLEEMYIDDGSKKLWDHMNRKIGGCTASSSQPACSEFFWGLSKALGVNQLNSSKNCGSFSYPKLEASRRNPWSKKSSFAILPLDM</sequence>
<dbReference type="Proteomes" id="UP000095767">
    <property type="component" value="Unassembled WGS sequence"/>
</dbReference>
<dbReference type="EMBL" id="LWDX02031829">
    <property type="protein sequence ID" value="OEL27716.1"/>
    <property type="molecule type" value="Genomic_DNA"/>
</dbReference>
<dbReference type="AlphaFoldDB" id="A0A1E5VRJ3"/>
<protein>
    <submittedName>
        <fullName evidence="1">Uncharacterized protein</fullName>
    </submittedName>
</protein>